<dbReference type="VEuPathDB" id="TrichDB:TRFO_41808"/>
<name>A0A1J4KZ16_9EUKA</name>
<dbReference type="CDD" id="cd05123">
    <property type="entry name" value="STKc_AGC"/>
    <property type="match status" value="1"/>
</dbReference>
<evidence type="ECO:0000259" key="7">
    <source>
        <dbReference type="PROSITE" id="PS50011"/>
    </source>
</evidence>
<dbReference type="InterPro" id="IPR045270">
    <property type="entry name" value="STKc_AGC"/>
</dbReference>
<dbReference type="OrthoDB" id="40902at2759"/>
<keyword evidence="4" id="KW-0547">Nucleotide-binding</keyword>
<keyword evidence="10" id="KW-1185">Reference proteome</keyword>
<evidence type="ECO:0000256" key="1">
    <source>
        <dbReference type="ARBA" id="ARBA00006935"/>
    </source>
</evidence>
<keyword evidence="6" id="KW-0067">ATP-binding</keyword>
<dbReference type="GO" id="GO:0004674">
    <property type="term" value="F:protein serine/threonine kinase activity"/>
    <property type="evidence" value="ECO:0007669"/>
    <property type="project" value="UniProtKB-KW"/>
</dbReference>
<evidence type="ECO:0000313" key="10">
    <source>
        <dbReference type="Proteomes" id="UP000179807"/>
    </source>
</evidence>
<dbReference type="InterPro" id="IPR001849">
    <property type="entry name" value="PH_domain"/>
</dbReference>
<dbReference type="PROSITE" id="PS51285">
    <property type="entry name" value="AGC_KINASE_CTER"/>
    <property type="match status" value="1"/>
</dbReference>
<keyword evidence="5 9" id="KW-0418">Kinase</keyword>
<feature type="domain" description="Protein kinase" evidence="7">
    <location>
        <begin position="139"/>
        <end position="472"/>
    </location>
</feature>
<evidence type="ECO:0000256" key="3">
    <source>
        <dbReference type="ARBA" id="ARBA00022679"/>
    </source>
</evidence>
<evidence type="ECO:0000256" key="4">
    <source>
        <dbReference type="ARBA" id="ARBA00022741"/>
    </source>
</evidence>
<comment type="similarity">
    <text evidence="1">Belongs to the protein kinase superfamily. AGC Ser/Thr protein kinase family. RAC subfamily.</text>
</comment>
<dbReference type="Gene3D" id="1.10.510.10">
    <property type="entry name" value="Transferase(Phosphotransferase) domain 1"/>
    <property type="match status" value="1"/>
</dbReference>
<gene>
    <name evidence="9" type="ORF">TRFO_41808</name>
</gene>
<dbReference type="InterPro" id="IPR000719">
    <property type="entry name" value="Prot_kinase_dom"/>
</dbReference>
<evidence type="ECO:0000256" key="6">
    <source>
        <dbReference type="ARBA" id="ARBA00022840"/>
    </source>
</evidence>
<keyword evidence="2" id="KW-0723">Serine/threonine-protein kinase</keyword>
<evidence type="ECO:0000259" key="8">
    <source>
        <dbReference type="PROSITE" id="PS51285"/>
    </source>
</evidence>
<sequence length="554" mass="62723">MASCPQPVPIPIEGWMSVNHERRFCRICHDVLSVASDENLDSVEYSIPVSKFVDAMTKSDPNNSEFGLDVLPENSPTLHFTSADESEITRWSNALADLAHDTSFSCGSDCNCKSKKIKKSLTADSSDSFSETIMKLSDFEIVRTIGKGYCGRVHLARRRRQSHTNPVSKTIKIDPSSFLISKSAGNIGKPNFHNLKIDPGCSTPSDLDNTSTSNNASNNLDCDEIGPNVSLNELTNEEDQSGKCQLVALKTINKTRLVNSTMIQRTIVERNILLQANHPFIPKLYAAFQTEHELVLALEYIGGGDLQHHLDKGEFFSPFQIKIYLAELVIALSHLHQMRIVFRDLKPSNILIAKDGNLKLTDFGLAKDLIESGHTNSLCGTHEYLAPEMIEGKLYGYAVDWWALGVIAYRLMCGVLPFHSDNLCRLYSLISKCRYRIPRTVSEDARDLITGLLQKNPNDRLQFEQIKEHKYFADIDWDKVYRKEYKLDFLPWLPDDEHAINFDVCPDEPDDCPADSNLYVDNFTFSSDEKQFEFFEDCSHFNYTNSQLFEENLA</sequence>
<dbReference type="SMART" id="SM00233">
    <property type="entry name" value="PH"/>
    <property type="match status" value="1"/>
</dbReference>
<accession>A0A1J4KZ16</accession>
<dbReference type="SUPFAM" id="SSF50729">
    <property type="entry name" value="PH domain-like"/>
    <property type="match status" value="1"/>
</dbReference>
<evidence type="ECO:0000256" key="5">
    <source>
        <dbReference type="ARBA" id="ARBA00022777"/>
    </source>
</evidence>
<dbReference type="GO" id="GO:0005524">
    <property type="term" value="F:ATP binding"/>
    <property type="evidence" value="ECO:0007669"/>
    <property type="project" value="UniProtKB-KW"/>
</dbReference>
<dbReference type="Gene3D" id="3.30.200.20">
    <property type="entry name" value="Phosphorylase Kinase, domain 1"/>
    <property type="match status" value="2"/>
</dbReference>
<evidence type="ECO:0000313" key="9">
    <source>
        <dbReference type="EMBL" id="OHT16499.1"/>
    </source>
</evidence>
<dbReference type="PROSITE" id="PS50011">
    <property type="entry name" value="PROTEIN_KINASE_DOM"/>
    <property type="match status" value="1"/>
</dbReference>
<keyword evidence="3" id="KW-0808">Transferase</keyword>
<dbReference type="GeneID" id="94848689"/>
<protein>
    <submittedName>
        <fullName evidence="9">AGC family protein kinase</fullName>
    </submittedName>
</protein>
<dbReference type="InterPro" id="IPR011009">
    <property type="entry name" value="Kinase-like_dom_sf"/>
</dbReference>
<dbReference type="Proteomes" id="UP000179807">
    <property type="component" value="Unassembled WGS sequence"/>
</dbReference>
<dbReference type="Pfam" id="PF00069">
    <property type="entry name" value="Pkinase"/>
    <property type="match status" value="1"/>
</dbReference>
<proteinExistence type="inferred from homology"/>
<dbReference type="AlphaFoldDB" id="A0A1J4KZ16"/>
<evidence type="ECO:0000256" key="2">
    <source>
        <dbReference type="ARBA" id="ARBA00022527"/>
    </source>
</evidence>
<dbReference type="EMBL" id="MLAK01000108">
    <property type="protein sequence ID" value="OHT16499.1"/>
    <property type="molecule type" value="Genomic_DNA"/>
</dbReference>
<comment type="caution">
    <text evidence="9">The sequence shown here is derived from an EMBL/GenBank/DDBJ whole genome shotgun (WGS) entry which is preliminary data.</text>
</comment>
<organism evidence="9 10">
    <name type="scientific">Tritrichomonas foetus</name>
    <dbReference type="NCBI Taxonomy" id="1144522"/>
    <lineage>
        <taxon>Eukaryota</taxon>
        <taxon>Metamonada</taxon>
        <taxon>Parabasalia</taxon>
        <taxon>Tritrichomonadida</taxon>
        <taxon>Tritrichomonadidae</taxon>
        <taxon>Tritrichomonas</taxon>
    </lineage>
</organism>
<dbReference type="SUPFAM" id="SSF56112">
    <property type="entry name" value="Protein kinase-like (PK-like)"/>
    <property type="match status" value="1"/>
</dbReference>
<feature type="domain" description="AGC-kinase C-terminal" evidence="8">
    <location>
        <begin position="473"/>
        <end position="535"/>
    </location>
</feature>
<dbReference type="RefSeq" id="XP_068369635.1">
    <property type="nucleotide sequence ID" value="XM_068513985.1"/>
</dbReference>
<dbReference type="InterPro" id="IPR000961">
    <property type="entry name" value="AGC-kinase_C"/>
</dbReference>
<dbReference type="FunFam" id="1.10.510.10:FF:000008">
    <property type="entry name" value="Non-specific serine/threonine protein kinase"/>
    <property type="match status" value="1"/>
</dbReference>
<dbReference type="PANTHER" id="PTHR24351">
    <property type="entry name" value="RIBOSOMAL PROTEIN S6 KINASE"/>
    <property type="match status" value="1"/>
</dbReference>
<dbReference type="SMART" id="SM00220">
    <property type="entry name" value="S_TKc"/>
    <property type="match status" value="1"/>
</dbReference>
<reference evidence="9" key="1">
    <citation type="submission" date="2016-10" db="EMBL/GenBank/DDBJ databases">
        <authorList>
            <person name="Benchimol M."/>
            <person name="Almeida L.G."/>
            <person name="Vasconcelos A.T."/>
            <person name="Perreira-Neves A."/>
            <person name="Rosa I.A."/>
            <person name="Tasca T."/>
            <person name="Bogo M.R."/>
            <person name="de Souza W."/>
        </authorList>
    </citation>
    <scope>NUCLEOTIDE SEQUENCE [LARGE SCALE GENOMIC DNA]</scope>
    <source>
        <strain evidence="9">K</strain>
    </source>
</reference>